<organism evidence="2 3">
    <name type="scientific">Trichonephila inaurata madagascariensis</name>
    <dbReference type="NCBI Taxonomy" id="2747483"/>
    <lineage>
        <taxon>Eukaryota</taxon>
        <taxon>Metazoa</taxon>
        <taxon>Ecdysozoa</taxon>
        <taxon>Arthropoda</taxon>
        <taxon>Chelicerata</taxon>
        <taxon>Arachnida</taxon>
        <taxon>Araneae</taxon>
        <taxon>Araneomorphae</taxon>
        <taxon>Entelegynae</taxon>
        <taxon>Araneoidea</taxon>
        <taxon>Nephilidae</taxon>
        <taxon>Trichonephila</taxon>
        <taxon>Trichonephila inaurata</taxon>
    </lineage>
</organism>
<protein>
    <submittedName>
        <fullName evidence="2">Uncharacterized protein</fullName>
    </submittedName>
</protein>
<evidence type="ECO:0000313" key="2">
    <source>
        <dbReference type="EMBL" id="GFY70499.1"/>
    </source>
</evidence>
<accession>A0A8X6YJ35</accession>
<feature type="compositionally biased region" description="Basic residues" evidence="1">
    <location>
        <begin position="82"/>
        <end position="91"/>
    </location>
</feature>
<keyword evidence="3" id="KW-1185">Reference proteome</keyword>
<proteinExistence type="predicted"/>
<reference evidence="2" key="1">
    <citation type="submission" date="2020-08" db="EMBL/GenBank/DDBJ databases">
        <title>Multicomponent nature underlies the extraordinary mechanical properties of spider dragline silk.</title>
        <authorList>
            <person name="Kono N."/>
            <person name="Nakamura H."/>
            <person name="Mori M."/>
            <person name="Yoshida Y."/>
            <person name="Ohtoshi R."/>
            <person name="Malay A.D."/>
            <person name="Moran D.A.P."/>
            <person name="Tomita M."/>
            <person name="Numata K."/>
            <person name="Arakawa K."/>
        </authorList>
    </citation>
    <scope>NUCLEOTIDE SEQUENCE</scope>
</reference>
<comment type="caution">
    <text evidence="2">The sequence shown here is derived from an EMBL/GenBank/DDBJ whole genome shotgun (WGS) entry which is preliminary data.</text>
</comment>
<dbReference type="EMBL" id="BMAV01018302">
    <property type="protein sequence ID" value="GFY70499.1"/>
    <property type="molecule type" value="Genomic_DNA"/>
</dbReference>
<evidence type="ECO:0000256" key="1">
    <source>
        <dbReference type="SAM" id="MobiDB-lite"/>
    </source>
</evidence>
<gene>
    <name evidence="2" type="ORF">TNIN_194381</name>
</gene>
<dbReference type="AlphaFoldDB" id="A0A8X6YJ35"/>
<dbReference type="Proteomes" id="UP000886998">
    <property type="component" value="Unassembled WGS sequence"/>
</dbReference>
<sequence length="123" mass="13513">MPRKVKSYPVSPGILINLKPTNTLCAFNKWPAPRCPAHPPNRRRCAVLSELSLTHRRAPNDNQIRSSKKCARQPPAGGLRRASGKGPRRLRTCPEAMSAGDHIAHYNPALIPTTKATSQNSTE</sequence>
<evidence type="ECO:0000313" key="3">
    <source>
        <dbReference type="Proteomes" id="UP000886998"/>
    </source>
</evidence>
<feature type="region of interest" description="Disordered" evidence="1">
    <location>
        <begin position="56"/>
        <end position="97"/>
    </location>
</feature>
<name>A0A8X6YJ35_9ARAC</name>